<name>A0A3G3IGU8_9ARCH</name>
<sequence>MSSLTEHPEIMKQIVTDNYQYPRGVKTVDDPSFLTVHMDSASCIDDIYIQIRIEDGEIAEAYWHGSGCAISMASTSIMIQIIKGKTVEEAEAVMAEFGRMLDGKPYDADLLGEAEAFANVNRQPARITCANIGWRGLDRIFKEAAKEDRE</sequence>
<dbReference type="Pfam" id="PF01592">
    <property type="entry name" value="NifU_N"/>
    <property type="match status" value="1"/>
</dbReference>
<protein>
    <submittedName>
        <fullName evidence="2">SUF system NifU family Fe-S cluster assembly protein</fullName>
    </submittedName>
</protein>
<evidence type="ECO:0000259" key="1">
    <source>
        <dbReference type="Pfam" id="PF01592"/>
    </source>
</evidence>
<evidence type="ECO:0000313" key="2">
    <source>
        <dbReference type="EMBL" id="AYQ55080.1"/>
    </source>
</evidence>
<proteinExistence type="predicted"/>
<dbReference type="PANTHER" id="PTHR10093">
    <property type="entry name" value="IRON-SULFUR CLUSTER ASSEMBLY ENZYME NIFU HOMOLOG"/>
    <property type="match status" value="1"/>
</dbReference>
<accession>A0A3G3IGU8</accession>
<dbReference type="EMBL" id="CP017686">
    <property type="protein sequence ID" value="AYQ55080.1"/>
    <property type="molecule type" value="Genomic_DNA"/>
</dbReference>
<dbReference type="GO" id="GO:0005506">
    <property type="term" value="F:iron ion binding"/>
    <property type="evidence" value="ECO:0007669"/>
    <property type="project" value="InterPro"/>
</dbReference>
<dbReference type="RefSeq" id="WP_015504820.1">
    <property type="nucleotide sequence ID" value="NZ_CP017686.1"/>
</dbReference>
<dbReference type="Proteomes" id="UP000273278">
    <property type="component" value="Chromosome"/>
</dbReference>
<dbReference type="CDD" id="cd06664">
    <property type="entry name" value="IscU_like"/>
    <property type="match status" value="1"/>
</dbReference>
<dbReference type="GO" id="GO:0051536">
    <property type="term" value="F:iron-sulfur cluster binding"/>
    <property type="evidence" value="ECO:0007669"/>
    <property type="project" value="InterPro"/>
</dbReference>
<evidence type="ECO:0000313" key="3">
    <source>
        <dbReference type="Proteomes" id="UP000273278"/>
    </source>
</evidence>
<gene>
    <name evidence="2" type="ORF">BKD89_04585</name>
</gene>
<dbReference type="Gene3D" id="3.90.1010.10">
    <property type="match status" value="1"/>
</dbReference>
<dbReference type="NCBIfam" id="TIGR01994">
    <property type="entry name" value="SUF_scaf_2"/>
    <property type="match status" value="1"/>
</dbReference>
<organism evidence="2 3">
    <name type="scientific">Methanomethylophilus alvi</name>
    <dbReference type="NCBI Taxonomy" id="1291540"/>
    <lineage>
        <taxon>Archaea</taxon>
        <taxon>Methanobacteriati</taxon>
        <taxon>Thermoplasmatota</taxon>
        <taxon>Thermoplasmata</taxon>
        <taxon>Methanomassiliicoccales</taxon>
        <taxon>Methanomethylophilaceae</taxon>
        <taxon>Methanomethylophilus</taxon>
    </lineage>
</organism>
<dbReference type="SUPFAM" id="SSF82649">
    <property type="entry name" value="SufE/NifU"/>
    <property type="match status" value="1"/>
</dbReference>
<dbReference type="GeneID" id="41321718"/>
<feature type="domain" description="NIF system FeS cluster assembly NifU N-terminal" evidence="1">
    <location>
        <begin position="12"/>
        <end position="129"/>
    </location>
</feature>
<reference evidence="2 3" key="1">
    <citation type="submission" date="2016-10" db="EMBL/GenBank/DDBJ databases">
        <title>Complete genome of the TMA-utilizing, human hosted archaeon Methanomethylophilus alvus Gen. nov, sp. nov., strain Mx-05, derived from a pure culture.</title>
        <authorList>
            <person name="Brugere J.-F."/>
            <person name="Ben Hania W."/>
            <person name="Chaudhary P.P."/>
            <person name="Gaci N."/>
            <person name="Borrel G."/>
            <person name="Cao Van Tuat L."/>
            <person name="Fardeau M.-L."/>
            <person name="Harris H.M.B."/>
            <person name="O'Toole P.W."/>
            <person name="Ollivier B."/>
        </authorList>
    </citation>
    <scope>NUCLEOTIDE SEQUENCE [LARGE SCALE GENOMIC DNA]</scope>
    <source>
        <strain evidence="2 3">Mx-05</strain>
    </source>
</reference>
<dbReference type="AlphaFoldDB" id="A0A3G3IGU8"/>
<dbReference type="InterPro" id="IPR002871">
    <property type="entry name" value="NIF_FeS_clus_asmbl_NifU_N"/>
</dbReference>
<dbReference type="OMA" id="MKLDSMY"/>
<dbReference type="GO" id="GO:0016226">
    <property type="term" value="P:iron-sulfur cluster assembly"/>
    <property type="evidence" value="ECO:0007669"/>
    <property type="project" value="InterPro"/>
</dbReference>